<evidence type="ECO:0000256" key="2">
    <source>
        <dbReference type="ARBA" id="ARBA00022898"/>
    </source>
</evidence>
<organism evidence="4 5">
    <name type="scientific">Gulosibacter macacae</name>
    <dbReference type="NCBI Taxonomy" id="2488791"/>
    <lineage>
        <taxon>Bacteria</taxon>
        <taxon>Bacillati</taxon>
        <taxon>Actinomycetota</taxon>
        <taxon>Actinomycetes</taxon>
        <taxon>Micrococcales</taxon>
        <taxon>Microbacteriaceae</taxon>
        <taxon>Gulosibacter</taxon>
    </lineage>
</organism>
<gene>
    <name evidence="4" type="ORF">EG850_02295</name>
</gene>
<keyword evidence="2 3" id="KW-0663">Pyridoxal phosphate</keyword>
<evidence type="ECO:0000256" key="3">
    <source>
        <dbReference type="RuleBase" id="RU003560"/>
    </source>
</evidence>
<dbReference type="GO" id="GO:0008483">
    <property type="term" value="F:transaminase activity"/>
    <property type="evidence" value="ECO:0007669"/>
    <property type="project" value="UniProtKB-KW"/>
</dbReference>
<keyword evidence="5" id="KW-1185">Reference proteome</keyword>
<comment type="similarity">
    <text evidence="3">Belongs to the class-III pyridoxal-phosphate-dependent aminotransferase family.</text>
</comment>
<dbReference type="PANTHER" id="PTHR11986">
    <property type="entry name" value="AMINOTRANSFERASE CLASS III"/>
    <property type="match status" value="1"/>
</dbReference>
<dbReference type="InterPro" id="IPR015422">
    <property type="entry name" value="PyrdxlP-dep_Trfase_small"/>
</dbReference>
<dbReference type="GO" id="GO:0030170">
    <property type="term" value="F:pyridoxal phosphate binding"/>
    <property type="evidence" value="ECO:0007669"/>
    <property type="project" value="InterPro"/>
</dbReference>
<dbReference type="AlphaFoldDB" id="A0A3P3W6L3"/>
<dbReference type="InterPro" id="IPR050103">
    <property type="entry name" value="Class-III_PLP-dep_AT"/>
</dbReference>
<dbReference type="GO" id="GO:0042802">
    <property type="term" value="F:identical protein binding"/>
    <property type="evidence" value="ECO:0007669"/>
    <property type="project" value="TreeGrafter"/>
</dbReference>
<keyword evidence="4" id="KW-0808">Transferase</keyword>
<dbReference type="InterPro" id="IPR049704">
    <property type="entry name" value="Aminotrans_3_PPA_site"/>
</dbReference>
<dbReference type="RefSeq" id="WP_124969434.1">
    <property type="nucleotide sequence ID" value="NZ_RQVS01000002.1"/>
</dbReference>
<dbReference type="EMBL" id="RQVS01000002">
    <property type="protein sequence ID" value="RRJ88293.1"/>
    <property type="molecule type" value="Genomic_DNA"/>
</dbReference>
<dbReference type="InterPro" id="IPR005814">
    <property type="entry name" value="Aminotrans_3"/>
</dbReference>
<dbReference type="Gene3D" id="3.90.1150.10">
    <property type="entry name" value="Aspartate Aminotransferase, domain 1"/>
    <property type="match status" value="1"/>
</dbReference>
<evidence type="ECO:0000313" key="4">
    <source>
        <dbReference type="EMBL" id="RRJ88293.1"/>
    </source>
</evidence>
<proteinExistence type="inferred from homology"/>
<dbReference type="OrthoDB" id="9801834at2"/>
<evidence type="ECO:0000256" key="1">
    <source>
        <dbReference type="ARBA" id="ARBA00001933"/>
    </source>
</evidence>
<protein>
    <submittedName>
        <fullName evidence="4">Aminotransferase class III-fold pyridoxal phosphate-dependent enzyme</fullName>
    </submittedName>
</protein>
<comment type="caution">
    <text evidence="4">The sequence shown here is derived from an EMBL/GenBank/DDBJ whole genome shotgun (WGS) entry which is preliminary data.</text>
</comment>
<sequence length="445" mass="45990">MTTSPTHLPLAESERAVELAAYDRDSDVIAGVEQLRFFPLAVCGGRDSRLIAASGRELIDFSASWTASGTGHAHPDVVAAVSDAIADQAGASVLSSATSASTQLAEQLLDLVPTRGDDRRAYLGLAGTDANDVAVRAMRHATGRHRILSFTGSYHGGLGLSQQVSGIGIEPGTDAPEATLLPYPTTETKLTDVLTRVAVELARGDVAGILVEAVQCDGGVLVPPNGFISGLREACDEHGALLVLDEVKAGLGRTGVRFAYEQDNVLPDVVTLGKALGGGLPVSAVVADVSLLGEPVASALLTAAGNPVSCAAASAAIQVLTNETTLANVAARGAEFRELVAGYRASDRIGASHLAQCRGRGLLHGLELVDRDGNPDDTLAAMAIYRAWELGCVLYVVRGNVLECTPPLTISAADLHLGTERILQAIDDAVAGLVPPEALEAFSGW</sequence>
<dbReference type="CDD" id="cd00610">
    <property type="entry name" value="OAT_like"/>
    <property type="match status" value="1"/>
</dbReference>
<reference evidence="4 5" key="1">
    <citation type="submission" date="2018-11" db="EMBL/GenBank/DDBJ databases">
        <title>YIM 102482-1 draft genome.</title>
        <authorList>
            <person name="Li G."/>
            <person name="Jiang Y."/>
        </authorList>
    </citation>
    <scope>NUCLEOTIDE SEQUENCE [LARGE SCALE GENOMIC DNA]</scope>
    <source>
        <strain evidence="4 5">YIM 102482-1</strain>
    </source>
</reference>
<accession>A0A3P3W6L3</accession>
<dbReference type="InterPro" id="IPR015421">
    <property type="entry name" value="PyrdxlP-dep_Trfase_major"/>
</dbReference>
<dbReference type="InterPro" id="IPR015424">
    <property type="entry name" value="PyrdxlP-dep_Trfase"/>
</dbReference>
<dbReference type="Gene3D" id="3.40.640.10">
    <property type="entry name" value="Type I PLP-dependent aspartate aminotransferase-like (Major domain)"/>
    <property type="match status" value="1"/>
</dbReference>
<dbReference type="SUPFAM" id="SSF53383">
    <property type="entry name" value="PLP-dependent transferases"/>
    <property type="match status" value="1"/>
</dbReference>
<dbReference type="Pfam" id="PF00202">
    <property type="entry name" value="Aminotran_3"/>
    <property type="match status" value="1"/>
</dbReference>
<evidence type="ECO:0000313" key="5">
    <source>
        <dbReference type="Proteomes" id="UP000274391"/>
    </source>
</evidence>
<name>A0A3P3W6L3_9MICO</name>
<comment type="cofactor">
    <cofactor evidence="1">
        <name>pyridoxal 5'-phosphate</name>
        <dbReference type="ChEBI" id="CHEBI:597326"/>
    </cofactor>
</comment>
<dbReference type="Proteomes" id="UP000274391">
    <property type="component" value="Unassembled WGS sequence"/>
</dbReference>
<dbReference type="PROSITE" id="PS00600">
    <property type="entry name" value="AA_TRANSFER_CLASS_3"/>
    <property type="match status" value="1"/>
</dbReference>
<keyword evidence="4" id="KW-0032">Aminotransferase</keyword>